<evidence type="ECO:0000256" key="9">
    <source>
        <dbReference type="ARBA" id="ARBA00023242"/>
    </source>
</evidence>
<dbReference type="SUPFAM" id="SSF56091">
    <property type="entry name" value="DNA ligase/mRNA capping enzyme, catalytic domain"/>
    <property type="match status" value="1"/>
</dbReference>
<keyword evidence="11" id="KW-0175">Coiled coil</keyword>
<dbReference type="Gene3D" id="3.30.470.30">
    <property type="entry name" value="DNA ligase/mRNA capping enzyme"/>
    <property type="match status" value="1"/>
</dbReference>
<dbReference type="Pfam" id="PF21974">
    <property type="entry name" value="SPN1_m3Gcap_bd"/>
    <property type="match status" value="1"/>
</dbReference>
<evidence type="ECO:0000256" key="7">
    <source>
        <dbReference type="ARBA" id="ARBA00022490"/>
    </source>
</evidence>
<evidence type="ECO:0000256" key="6">
    <source>
        <dbReference type="ARBA" id="ARBA00022448"/>
    </source>
</evidence>
<evidence type="ECO:0000256" key="3">
    <source>
        <dbReference type="ARBA" id="ARBA00004496"/>
    </source>
</evidence>
<evidence type="ECO:0000313" key="13">
    <source>
        <dbReference type="EnsemblMetazoa" id="XP_001943768.2"/>
    </source>
</evidence>
<dbReference type="Proteomes" id="UP000007819">
    <property type="component" value="Chromosome A2"/>
</dbReference>
<dbReference type="InterPro" id="IPR017336">
    <property type="entry name" value="Snurportin-1"/>
</dbReference>
<reference evidence="14" key="1">
    <citation type="submission" date="2010-06" db="EMBL/GenBank/DDBJ databases">
        <authorList>
            <person name="Jiang H."/>
            <person name="Abraham K."/>
            <person name="Ali S."/>
            <person name="Alsbrooks S.L."/>
            <person name="Anim B.N."/>
            <person name="Anosike U.S."/>
            <person name="Attaway T."/>
            <person name="Bandaranaike D.P."/>
            <person name="Battles P.K."/>
            <person name="Bell S.N."/>
            <person name="Bell A.V."/>
            <person name="Beltran B."/>
            <person name="Bickham C."/>
            <person name="Bustamante Y."/>
            <person name="Caleb T."/>
            <person name="Canada A."/>
            <person name="Cardenas V."/>
            <person name="Carter K."/>
            <person name="Chacko J."/>
            <person name="Chandrabose M.N."/>
            <person name="Chavez D."/>
            <person name="Chavez A."/>
            <person name="Chen L."/>
            <person name="Chu H.-S."/>
            <person name="Claassen K.J."/>
            <person name="Cockrell R."/>
            <person name="Collins M."/>
            <person name="Cooper J.A."/>
            <person name="Cree A."/>
            <person name="Curry S.M."/>
            <person name="Da Y."/>
            <person name="Dao M.D."/>
            <person name="Das B."/>
            <person name="Davila M.-L."/>
            <person name="Davy-Carroll L."/>
            <person name="Denson S."/>
            <person name="Dinh H."/>
            <person name="Ebong V.E."/>
            <person name="Edwards J.R."/>
            <person name="Egan A."/>
            <person name="El-Daye J."/>
            <person name="Escobedo L."/>
            <person name="Fernandez S."/>
            <person name="Fernando P.R."/>
            <person name="Flagg N."/>
            <person name="Forbes L.D."/>
            <person name="Fowler R.G."/>
            <person name="Fu Q."/>
            <person name="Gabisi R.A."/>
            <person name="Ganer J."/>
            <person name="Garbino Pronczuk A."/>
            <person name="Garcia R.M."/>
            <person name="Garner T."/>
            <person name="Garrett T.E."/>
            <person name="Gonzalez D.A."/>
            <person name="Hamid H."/>
            <person name="Hawkins E.S."/>
            <person name="Hirani K."/>
            <person name="Hogues M.E."/>
            <person name="Hollins B."/>
            <person name="Hsiao C.-H."/>
            <person name="Jabil R."/>
            <person name="James M.L."/>
            <person name="Jhangiani S.N."/>
            <person name="Johnson B."/>
            <person name="Johnson Q."/>
            <person name="Joshi V."/>
            <person name="Kalu J.B."/>
            <person name="Kam C."/>
            <person name="Kashfia A."/>
            <person name="Keebler J."/>
            <person name="Kisamo H."/>
            <person name="Kovar C.L."/>
            <person name="Lago L.A."/>
            <person name="Lai C.-Y."/>
            <person name="Laidlaw J."/>
            <person name="Lara F."/>
            <person name="Le T.-K."/>
            <person name="Lee S.L."/>
            <person name="Legall F.H."/>
            <person name="Lemon S.J."/>
            <person name="Lewis L.R."/>
            <person name="Li B."/>
            <person name="Liu Y."/>
            <person name="Liu Y.-S."/>
            <person name="Lopez J."/>
            <person name="Lozado R.J."/>
            <person name="Lu J."/>
            <person name="Madu R.C."/>
            <person name="Maheshwari M."/>
            <person name="Maheshwari R."/>
            <person name="Malloy K."/>
            <person name="Martinez E."/>
            <person name="Mathew T."/>
            <person name="Mercado I.C."/>
            <person name="Mercado C."/>
            <person name="Meyer B."/>
            <person name="Montgomery K."/>
            <person name="Morgan M.B."/>
            <person name="Munidasa M."/>
            <person name="Nazareth L.V."/>
            <person name="Nelson J."/>
            <person name="Ng B.M."/>
            <person name="Nguyen N.B."/>
            <person name="Nguyen P.Q."/>
            <person name="Nguyen T."/>
            <person name="Obregon M."/>
            <person name="Okwuonu G.O."/>
            <person name="Onwere C.G."/>
            <person name="Orozco G."/>
            <person name="Parra A."/>
            <person name="Patel S."/>
            <person name="Patil S."/>
            <person name="Perez A."/>
            <person name="Perez Y."/>
            <person name="Pham C."/>
            <person name="Primus E.L."/>
            <person name="Pu L.-L."/>
            <person name="Puazo M."/>
            <person name="Qin X."/>
            <person name="Quiroz J.B."/>
            <person name="Reese J."/>
            <person name="Richards S."/>
            <person name="Rives C.M."/>
            <person name="Robberts R."/>
            <person name="Ruiz S.J."/>
            <person name="Ruiz M.J."/>
            <person name="Santibanez J."/>
            <person name="Schneider B.W."/>
            <person name="Sisson I."/>
            <person name="Smith M."/>
            <person name="Sodergren E."/>
            <person name="Song X.-Z."/>
            <person name="Song B.B."/>
            <person name="Summersgill H."/>
            <person name="Thelus R."/>
            <person name="Thornton R.D."/>
            <person name="Trejos Z.Y."/>
            <person name="Usmani K."/>
            <person name="Vattathil S."/>
            <person name="Villasana D."/>
            <person name="Walker D.L."/>
            <person name="Wang S."/>
            <person name="Wang K."/>
            <person name="White C.S."/>
            <person name="Williams A.C."/>
            <person name="Williamson J."/>
            <person name="Wilson K."/>
            <person name="Woghiren I.O."/>
            <person name="Woodworth J.R."/>
            <person name="Worley K.C."/>
            <person name="Wright R.A."/>
            <person name="Wu W."/>
            <person name="Young L."/>
            <person name="Zhang L."/>
            <person name="Zhang J."/>
            <person name="Zhu Y."/>
            <person name="Muzny D.M."/>
            <person name="Weinstock G."/>
            <person name="Gibbs R.A."/>
        </authorList>
    </citation>
    <scope>NUCLEOTIDE SEQUENCE [LARGE SCALE GENOMIC DNA]</scope>
    <source>
        <strain evidence="14">LSR1</strain>
    </source>
</reference>
<evidence type="ECO:0000256" key="5">
    <source>
        <dbReference type="ARBA" id="ARBA00016034"/>
    </source>
</evidence>
<dbReference type="InterPro" id="IPR047857">
    <property type="entry name" value="Snurportin1_C"/>
</dbReference>
<dbReference type="EnsemblMetazoa" id="XM_001943733.5">
    <property type="protein sequence ID" value="XP_001943768.2"/>
    <property type="gene ID" value="LOC100158696"/>
</dbReference>
<dbReference type="KEGG" id="api:100158696"/>
<keyword evidence="9" id="KW-0539">Nucleus</keyword>
<evidence type="ECO:0000256" key="2">
    <source>
        <dbReference type="ARBA" id="ARBA00004123"/>
    </source>
</evidence>
<dbReference type="CDD" id="cd09232">
    <property type="entry name" value="Snurportin-1_C"/>
    <property type="match status" value="1"/>
</dbReference>
<reference evidence="13" key="2">
    <citation type="submission" date="2022-06" db="UniProtKB">
        <authorList>
            <consortium name="EnsemblMetazoa"/>
        </authorList>
    </citation>
    <scope>IDENTIFICATION</scope>
</reference>
<organism evidence="13 14">
    <name type="scientific">Acyrthosiphon pisum</name>
    <name type="common">Pea aphid</name>
    <dbReference type="NCBI Taxonomy" id="7029"/>
    <lineage>
        <taxon>Eukaryota</taxon>
        <taxon>Metazoa</taxon>
        <taxon>Ecdysozoa</taxon>
        <taxon>Arthropoda</taxon>
        <taxon>Hexapoda</taxon>
        <taxon>Insecta</taxon>
        <taxon>Pterygota</taxon>
        <taxon>Neoptera</taxon>
        <taxon>Paraneoptera</taxon>
        <taxon>Hemiptera</taxon>
        <taxon>Sternorrhyncha</taxon>
        <taxon>Aphidomorpha</taxon>
        <taxon>Aphidoidea</taxon>
        <taxon>Aphididae</taxon>
        <taxon>Macrosiphini</taxon>
        <taxon>Acyrthosiphon</taxon>
    </lineage>
</organism>
<accession>A0A8R1VYW7</accession>
<dbReference type="PANTHER" id="PTHR13403:SF6">
    <property type="entry name" value="SNURPORTIN-1"/>
    <property type="match status" value="1"/>
</dbReference>
<evidence type="ECO:0000256" key="11">
    <source>
        <dbReference type="SAM" id="Coils"/>
    </source>
</evidence>
<name>A0A8R1VYW7_ACYPI</name>
<dbReference type="GO" id="GO:0006606">
    <property type="term" value="P:protein import into nucleus"/>
    <property type="evidence" value="ECO:0007669"/>
    <property type="project" value="InterPro"/>
</dbReference>
<proteinExistence type="inferred from homology"/>
<sequence>MEHRFSTHETIGAKACPVYIKLKFQQVKRRQETLEIQKQKRDQQINERRNIKNDADNTFMEIDEKKNETVMPSNEAYELATSMMYSEWMLEVPEDIDSWIAMLCPEGKRCCVIAQDNKTKTVNKFGTTLNYYSSLFPYGCRASYNCPSHRKRTVLDCVYSFKLKKYYILDIIEWMGVPYTDFEAEFRFYFIQSKLSEIPGINEKSATNFYPFELAPRMVTRDLYQLILEKSQFFQDNVDLDGINFYYPESLYTSGESPLVLWLKPFMIPDVLQKPVNDHLVQLHRPPDYVNIFEYSQNLKKKNRRFKKKKNSTSNCDKMEVENLVEVEMDKDPVIDNAICMEN</sequence>
<dbReference type="GO" id="GO:0005737">
    <property type="term" value="C:cytoplasm"/>
    <property type="evidence" value="ECO:0007669"/>
    <property type="project" value="UniProtKB-SubCell"/>
</dbReference>
<evidence type="ECO:0000256" key="10">
    <source>
        <dbReference type="PROSITE-ProRule" id="PRU00561"/>
    </source>
</evidence>
<keyword evidence="6 10" id="KW-0813">Transport</keyword>
<comment type="function">
    <text evidence="1">Functions as an U snRNP-specific nuclear import adapter. Involved in the trimethylguanosine (m3G)-cap-dependent nuclear import of U snRNPs. Binds specifically to the terminal m3G-cap U snRNAs.</text>
</comment>
<dbReference type="GeneID" id="100158696"/>
<dbReference type="AlphaFoldDB" id="A0A8R1VYW7"/>
<keyword evidence="14" id="KW-1185">Reference proteome</keyword>
<comment type="subcellular location">
    <subcellularLocation>
        <location evidence="3">Cytoplasm</location>
    </subcellularLocation>
    <subcellularLocation>
        <location evidence="2">Nucleus</location>
    </subcellularLocation>
</comment>
<evidence type="ECO:0000256" key="8">
    <source>
        <dbReference type="ARBA" id="ARBA00022884"/>
    </source>
</evidence>
<dbReference type="OrthoDB" id="10003593at2759"/>
<evidence type="ECO:0000313" key="14">
    <source>
        <dbReference type="Proteomes" id="UP000007819"/>
    </source>
</evidence>
<feature type="coiled-coil region" evidence="11">
    <location>
        <begin position="34"/>
        <end position="68"/>
    </location>
</feature>
<feature type="domain" description="IBB" evidence="12">
    <location>
        <begin position="1"/>
        <end position="58"/>
    </location>
</feature>
<dbReference type="GO" id="GO:0061015">
    <property type="term" value="P:snRNA import into nucleus"/>
    <property type="evidence" value="ECO:0007669"/>
    <property type="project" value="InterPro"/>
</dbReference>
<dbReference type="GO" id="GO:0061608">
    <property type="term" value="F:nuclear import signal receptor activity"/>
    <property type="evidence" value="ECO:0007669"/>
    <property type="project" value="InterPro"/>
</dbReference>
<keyword evidence="8" id="KW-0694">RNA-binding</keyword>
<protein>
    <recommendedName>
        <fullName evidence="5">Snurportin-1</fullName>
    </recommendedName>
</protein>
<keyword evidence="7" id="KW-0963">Cytoplasm</keyword>
<dbReference type="PROSITE" id="PS51214">
    <property type="entry name" value="IBB"/>
    <property type="match status" value="1"/>
</dbReference>
<dbReference type="InterPro" id="IPR002652">
    <property type="entry name" value="Importin-a_IBB"/>
</dbReference>
<dbReference type="PANTHER" id="PTHR13403">
    <property type="entry name" value="SNURPORTIN1 RNUT1 PROTEIN RNA, U TRANSPORTER 1"/>
    <property type="match status" value="1"/>
</dbReference>
<dbReference type="CTD" id="7354429"/>
<comment type="similarity">
    <text evidence="4">Belongs to the snurportin family.</text>
</comment>
<dbReference type="RefSeq" id="XP_001943768.2">
    <property type="nucleotide sequence ID" value="XM_001943733.4"/>
</dbReference>
<evidence type="ECO:0000256" key="4">
    <source>
        <dbReference type="ARBA" id="ARBA00007540"/>
    </source>
</evidence>
<evidence type="ECO:0000259" key="12">
    <source>
        <dbReference type="PROSITE" id="PS51214"/>
    </source>
</evidence>
<dbReference type="GO" id="GO:0005634">
    <property type="term" value="C:nucleus"/>
    <property type="evidence" value="ECO:0007669"/>
    <property type="project" value="UniProtKB-SubCell"/>
</dbReference>
<dbReference type="GO" id="GO:0003723">
    <property type="term" value="F:RNA binding"/>
    <property type="evidence" value="ECO:0007669"/>
    <property type="project" value="UniProtKB-KW"/>
</dbReference>
<evidence type="ECO:0000256" key="1">
    <source>
        <dbReference type="ARBA" id="ARBA00003975"/>
    </source>
</evidence>